<dbReference type="InterPro" id="IPR009003">
    <property type="entry name" value="Peptidase_S1_PA"/>
</dbReference>
<dbReference type="PANTHER" id="PTHR22939">
    <property type="entry name" value="SERINE PROTEASE FAMILY S1C HTRA-RELATED"/>
    <property type="match status" value="1"/>
</dbReference>
<comment type="caution">
    <text evidence="1">The sequence shown here is derived from an EMBL/GenBank/DDBJ whole genome shotgun (WGS) entry which is preliminary data.</text>
</comment>
<sequence length="364" mass="40170">MNYHVHFGSSWSEDGDLGPECDDDIRTVNGVVHPTYKVAYQAMSILGGDDEWHQAIREAAIWQIGHQLHELFVSILLHYGVTDPLELWERKWELLSDDILFSQRRPYSLYPRGNVIQDPKVAKVFDVTPIPYHSHESGGFSHPVFHPIPGPSINACTDEVRKIASSVSPYVVNICFLKGNRVLGKGSGTIIDSGGIILTSVHLLGSERNDEAFKGSRVDIAIDRGQGNIVLSVPGVVWYADSLHGIAIIKIDCSFPLQAAKLGSVQQLCPHDVVFFAGRTRTFASQSHAQYVATEGLYIRGQGTDGGPIFNLNGEVVGVMTRKESSNSHAICIDVVSNALDYFRKHARRCSLLECLITYKADTQ</sequence>
<reference evidence="1" key="1">
    <citation type="submission" date="2022-12" db="EMBL/GenBank/DDBJ databases">
        <title>Draft genome assemblies for two species of Escallonia (Escalloniales).</title>
        <authorList>
            <person name="Chanderbali A."/>
            <person name="Dervinis C."/>
            <person name="Anghel I."/>
            <person name="Soltis D."/>
            <person name="Soltis P."/>
            <person name="Zapata F."/>
        </authorList>
    </citation>
    <scope>NUCLEOTIDE SEQUENCE</scope>
    <source>
        <strain evidence="1">UCBG64.0493</strain>
        <tissue evidence="1">Leaf</tissue>
    </source>
</reference>
<proteinExistence type="predicted"/>
<keyword evidence="2" id="KW-1185">Reference proteome</keyword>
<accession>A0AA88VTT4</accession>
<evidence type="ECO:0000313" key="2">
    <source>
        <dbReference type="Proteomes" id="UP001188597"/>
    </source>
</evidence>
<dbReference type="Pfam" id="PF13365">
    <property type="entry name" value="Trypsin_2"/>
    <property type="match status" value="1"/>
</dbReference>
<gene>
    <name evidence="1" type="ORF">RJ639_009749</name>
</gene>
<dbReference type="PANTHER" id="PTHR22939:SF129">
    <property type="entry name" value="SERINE PROTEASE HTRA2, MITOCHONDRIAL"/>
    <property type="match status" value="1"/>
</dbReference>
<dbReference type="EMBL" id="JAVXUP010001266">
    <property type="protein sequence ID" value="KAK3013823.1"/>
    <property type="molecule type" value="Genomic_DNA"/>
</dbReference>
<name>A0AA88VTT4_9ASTE</name>
<evidence type="ECO:0008006" key="3">
    <source>
        <dbReference type="Google" id="ProtNLM"/>
    </source>
</evidence>
<dbReference type="Gene3D" id="2.40.10.10">
    <property type="entry name" value="Trypsin-like serine proteases"/>
    <property type="match status" value="2"/>
</dbReference>
<protein>
    <recommendedName>
        <fullName evidence="3">Serine protease</fullName>
    </recommendedName>
</protein>
<dbReference type="Proteomes" id="UP001188597">
    <property type="component" value="Unassembled WGS sequence"/>
</dbReference>
<evidence type="ECO:0000313" key="1">
    <source>
        <dbReference type="EMBL" id="KAK3013823.1"/>
    </source>
</evidence>
<dbReference type="SUPFAM" id="SSF50494">
    <property type="entry name" value="Trypsin-like serine proteases"/>
    <property type="match status" value="1"/>
</dbReference>
<dbReference type="InterPro" id="IPR043504">
    <property type="entry name" value="Peptidase_S1_PA_chymotrypsin"/>
</dbReference>
<organism evidence="1 2">
    <name type="scientific">Escallonia herrerae</name>
    <dbReference type="NCBI Taxonomy" id="1293975"/>
    <lineage>
        <taxon>Eukaryota</taxon>
        <taxon>Viridiplantae</taxon>
        <taxon>Streptophyta</taxon>
        <taxon>Embryophyta</taxon>
        <taxon>Tracheophyta</taxon>
        <taxon>Spermatophyta</taxon>
        <taxon>Magnoliopsida</taxon>
        <taxon>eudicotyledons</taxon>
        <taxon>Gunneridae</taxon>
        <taxon>Pentapetalae</taxon>
        <taxon>asterids</taxon>
        <taxon>campanulids</taxon>
        <taxon>Escalloniales</taxon>
        <taxon>Escalloniaceae</taxon>
        <taxon>Escallonia</taxon>
    </lineage>
</organism>
<dbReference type="AlphaFoldDB" id="A0AA88VTT4"/>